<comment type="caution">
    <text evidence="3">The sequence shown here is derived from an EMBL/GenBank/DDBJ whole genome shotgun (WGS) entry which is preliminary data.</text>
</comment>
<dbReference type="InterPro" id="IPR042095">
    <property type="entry name" value="SUMF_sf"/>
</dbReference>
<dbReference type="RefSeq" id="WP_228252274.1">
    <property type="nucleotide sequence ID" value="NZ_CAJXAW010000049.1"/>
</dbReference>
<proteinExistence type="predicted"/>
<feature type="compositionally biased region" description="Polar residues" evidence="1">
    <location>
        <begin position="38"/>
        <end position="48"/>
    </location>
</feature>
<dbReference type="Gene3D" id="3.90.1580.10">
    <property type="entry name" value="paralog of FGE (formylglycine-generating enzyme)"/>
    <property type="match status" value="1"/>
</dbReference>
<evidence type="ECO:0000259" key="2">
    <source>
        <dbReference type="Pfam" id="PF03781"/>
    </source>
</evidence>
<dbReference type="SUPFAM" id="SSF56436">
    <property type="entry name" value="C-type lectin-like"/>
    <property type="match status" value="1"/>
</dbReference>
<dbReference type="InterPro" id="IPR051043">
    <property type="entry name" value="Sulfatase_Mod_Factor_Kinase"/>
</dbReference>
<feature type="compositionally biased region" description="Basic and acidic residues" evidence="1">
    <location>
        <begin position="27"/>
        <end position="37"/>
    </location>
</feature>
<evidence type="ECO:0000256" key="1">
    <source>
        <dbReference type="SAM" id="MobiDB-lite"/>
    </source>
</evidence>
<dbReference type="GO" id="GO:0120147">
    <property type="term" value="F:formylglycine-generating oxidase activity"/>
    <property type="evidence" value="ECO:0007669"/>
    <property type="project" value="TreeGrafter"/>
</dbReference>
<dbReference type="PANTHER" id="PTHR23150">
    <property type="entry name" value="SULFATASE MODIFYING FACTOR 1, 2"/>
    <property type="match status" value="1"/>
</dbReference>
<dbReference type="Pfam" id="PF03781">
    <property type="entry name" value="FGE-sulfatase"/>
    <property type="match status" value="1"/>
</dbReference>
<evidence type="ECO:0000313" key="3">
    <source>
        <dbReference type="EMBL" id="HCV83175.1"/>
    </source>
</evidence>
<dbReference type="Proteomes" id="UP000264330">
    <property type="component" value="Unassembled WGS sequence"/>
</dbReference>
<sequence length="376" mass="42743">MLKLSIYAILFFSLFFYSCKNEEEKRELKTNESKDTELQTSQKSNTVNPEDLLKQQPEEIETPEGMVWVSGVKFTMGASEGDPYALPREKPAHPVAVDGFFIDQTEVTNAQFKKFTAETGYVTVAERPIDWEQMKKQLPPGTPKPHDSVLQPGSLIFKKELENIANLNDYGQWWEWKTGADWKHPQGPQSDIEGKDNYPVVHIAYEDALAYASWAGRDLPTEAEWEAAAHGKLHGGIYTWGDDESKLNKEANTWQGEFPVKNIPEDGYKYAAPVKSFPPNSLNLYDMAGNVWEFTKDNFNTRYYQDALQQGELLNPKGSTTYFNEDNPYQNEKVIKGGSFLCNKSYCASYRISSRMGTSMDSGTDHLGFRTVKRVK</sequence>
<accession>A0A3D5J518</accession>
<evidence type="ECO:0000313" key="4">
    <source>
        <dbReference type="Proteomes" id="UP000264330"/>
    </source>
</evidence>
<dbReference type="PROSITE" id="PS51257">
    <property type="entry name" value="PROKAR_LIPOPROTEIN"/>
    <property type="match status" value="1"/>
</dbReference>
<reference evidence="3 4" key="1">
    <citation type="journal article" date="2018" name="Nat. Biotechnol.">
        <title>A standardized bacterial taxonomy based on genome phylogeny substantially revises the tree of life.</title>
        <authorList>
            <person name="Parks D.H."/>
            <person name="Chuvochina M."/>
            <person name="Waite D.W."/>
            <person name="Rinke C."/>
            <person name="Skarshewski A."/>
            <person name="Chaumeil P.A."/>
            <person name="Hugenholtz P."/>
        </authorList>
    </citation>
    <scope>NUCLEOTIDE SEQUENCE [LARGE SCALE GENOMIC DNA]</scope>
    <source>
        <strain evidence="3">UBA9359</strain>
    </source>
</reference>
<feature type="region of interest" description="Disordered" evidence="1">
    <location>
        <begin position="27"/>
        <end position="58"/>
    </location>
</feature>
<dbReference type="AlphaFoldDB" id="A0A3D5J518"/>
<dbReference type="PANTHER" id="PTHR23150:SF19">
    <property type="entry name" value="FORMYLGLYCINE-GENERATING ENZYME"/>
    <property type="match status" value="1"/>
</dbReference>
<dbReference type="InterPro" id="IPR005532">
    <property type="entry name" value="SUMF_dom"/>
</dbReference>
<name>A0A3D5J518_9FLAO</name>
<dbReference type="InterPro" id="IPR016187">
    <property type="entry name" value="CTDL_fold"/>
</dbReference>
<organism evidence="3 4">
    <name type="scientific">Zunongwangia profunda</name>
    <dbReference type="NCBI Taxonomy" id="398743"/>
    <lineage>
        <taxon>Bacteria</taxon>
        <taxon>Pseudomonadati</taxon>
        <taxon>Bacteroidota</taxon>
        <taxon>Flavobacteriia</taxon>
        <taxon>Flavobacteriales</taxon>
        <taxon>Flavobacteriaceae</taxon>
        <taxon>Zunongwangia</taxon>
    </lineage>
</organism>
<protein>
    <submittedName>
        <fullName evidence="3">Formylglycine-generating enzyme family protein</fullName>
    </submittedName>
</protein>
<feature type="domain" description="Sulfatase-modifying factor enzyme-like" evidence="2">
    <location>
        <begin position="64"/>
        <end position="373"/>
    </location>
</feature>
<gene>
    <name evidence="3" type="ORF">DGQ38_19225</name>
</gene>
<dbReference type="EMBL" id="DPMF01000435">
    <property type="protein sequence ID" value="HCV83175.1"/>
    <property type="molecule type" value="Genomic_DNA"/>
</dbReference>